<reference evidence="1" key="2">
    <citation type="journal article" date="2023" name="Proc. Natl. Acad. Sci. U.S.A.">
        <title>A global phylogenomic analysis of the shiitake genus Lentinula.</title>
        <authorList>
            <person name="Sierra-Patev S."/>
            <person name="Min B."/>
            <person name="Naranjo-Ortiz M."/>
            <person name="Looney B."/>
            <person name="Konkel Z."/>
            <person name="Slot J.C."/>
            <person name="Sakamoto Y."/>
            <person name="Steenwyk J.L."/>
            <person name="Rokas A."/>
            <person name="Carro J."/>
            <person name="Camarero S."/>
            <person name="Ferreira P."/>
            <person name="Molpeceres G."/>
            <person name="Ruiz-Duenas F.J."/>
            <person name="Serrano A."/>
            <person name="Henrissat B."/>
            <person name="Drula E."/>
            <person name="Hughes K.W."/>
            <person name="Mata J.L."/>
            <person name="Ishikawa N.K."/>
            <person name="Vargas-Isla R."/>
            <person name="Ushijima S."/>
            <person name="Smith C.A."/>
            <person name="Donoghue J."/>
            <person name="Ahrendt S."/>
            <person name="Andreopoulos W."/>
            <person name="He G."/>
            <person name="LaButti K."/>
            <person name="Lipzen A."/>
            <person name="Ng V."/>
            <person name="Riley R."/>
            <person name="Sandor L."/>
            <person name="Barry K."/>
            <person name="Martinez A.T."/>
            <person name="Xiao Y."/>
            <person name="Gibbons J.G."/>
            <person name="Terashima K."/>
            <person name="Grigoriev I.V."/>
            <person name="Hibbett D."/>
        </authorList>
    </citation>
    <scope>NUCLEOTIDE SEQUENCE</scope>
    <source>
        <strain evidence="1">ET3784</strain>
    </source>
</reference>
<dbReference type="AlphaFoldDB" id="A0AA38J1K3"/>
<keyword evidence="2" id="KW-1185">Reference proteome</keyword>
<proteinExistence type="predicted"/>
<accession>A0AA38J1K3</accession>
<dbReference type="Proteomes" id="UP001176059">
    <property type="component" value="Unassembled WGS sequence"/>
</dbReference>
<name>A0AA38J1K3_9AGAR</name>
<gene>
    <name evidence="1" type="ORF">DFJ43DRAFT_1044625</name>
</gene>
<dbReference type="EMBL" id="JANVFO010000143">
    <property type="protein sequence ID" value="KAJ3710232.1"/>
    <property type="molecule type" value="Genomic_DNA"/>
</dbReference>
<organism evidence="1 2">
    <name type="scientific">Lentinula guzmanii</name>
    <dbReference type="NCBI Taxonomy" id="2804957"/>
    <lineage>
        <taxon>Eukaryota</taxon>
        <taxon>Fungi</taxon>
        <taxon>Dikarya</taxon>
        <taxon>Basidiomycota</taxon>
        <taxon>Agaricomycotina</taxon>
        <taxon>Agaricomycetes</taxon>
        <taxon>Agaricomycetidae</taxon>
        <taxon>Agaricales</taxon>
        <taxon>Marasmiineae</taxon>
        <taxon>Omphalotaceae</taxon>
        <taxon>Lentinula</taxon>
    </lineage>
</organism>
<sequence length="242" mass="27153">MHLRPAEEDELVRFAETFQIEIGHERDTWLASKMISLLPHKLDTIQPQNTKFEISAALNSKIEEQLVNLFLNPAVPAYLGQLNENLMACKKMLKKSSLNLLPKQVRELKPMKVIESKIGSRFTHHRNEAKAILCKSVGKFNKNMKASEGPFIDIVVLTRAFVTGVGGKGCGITVSLPLVARIAFLHCIYVEEAVKAETGKADADFWKTVDKKLKQQKYKVQVADDVVEHLDSLALVPLPHED</sequence>
<reference evidence="1" key="1">
    <citation type="submission" date="2022-08" db="EMBL/GenBank/DDBJ databases">
        <authorList>
            <consortium name="DOE Joint Genome Institute"/>
            <person name="Min B."/>
            <person name="Sierra-Patev S."/>
            <person name="Naranjo-Ortiz M."/>
            <person name="Looney B."/>
            <person name="Konkel Z."/>
            <person name="Slot J.C."/>
            <person name="Sakamoto Y."/>
            <person name="Steenwyk J.L."/>
            <person name="Rokas A."/>
            <person name="Carro J."/>
            <person name="Camarero S."/>
            <person name="Ferreira P."/>
            <person name="Molpeceres G."/>
            <person name="Ruiz-duenas F.J."/>
            <person name="Serrano A."/>
            <person name="Henrissat B."/>
            <person name="Drula E."/>
            <person name="Hughes K.W."/>
            <person name="Mata J.L."/>
            <person name="Ishikawa N.K."/>
            <person name="Vargas-Isla R."/>
            <person name="Ushijima S."/>
            <person name="Smith C.A."/>
            <person name="Ahrendt S."/>
            <person name="Andreopoulos W."/>
            <person name="He G."/>
            <person name="LaButti K."/>
            <person name="Lipzen A."/>
            <person name="Ng V."/>
            <person name="Riley R."/>
            <person name="Sandor L."/>
            <person name="Barry K."/>
            <person name="Martinez A.T."/>
            <person name="Xiao Y."/>
            <person name="Gibbons J.G."/>
            <person name="Terashima K."/>
            <person name="Hibbett D.S."/>
            <person name="Grigoriev I.V."/>
        </authorList>
    </citation>
    <scope>NUCLEOTIDE SEQUENCE</scope>
    <source>
        <strain evidence="1">ET3784</strain>
    </source>
</reference>
<protein>
    <submittedName>
        <fullName evidence="1">Uncharacterized protein</fullName>
    </submittedName>
</protein>
<comment type="caution">
    <text evidence="1">The sequence shown here is derived from an EMBL/GenBank/DDBJ whole genome shotgun (WGS) entry which is preliminary data.</text>
</comment>
<evidence type="ECO:0000313" key="2">
    <source>
        <dbReference type="Proteomes" id="UP001176059"/>
    </source>
</evidence>
<evidence type="ECO:0000313" key="1">
    <source>
        <dbReference type="EMBL" id="KAJ3710232.1"/>
    </source>
</evidence>